<dbReference type="InterPro" id="IPR011044">
    <property type="entry name" value="Quino_amine_DH_bsu"/>
</dbReference>
<gene>
    <name evidence="2" type="ORF">KZJ38_25110</name>
</gene>
<proteinExistence type="predicted"/>
<evidence type="ECO:0000313" key="3">
    <source>
        <dbReference type="Proteomes" id="UP000826462"/>
    </source>
</evidence>
<reference evidence="2 3" key="1">
    <citation type="submission" date="2021-07" db="EMBL/GenBank/DDBJ databases">
        <title>Paraburkholderia edwinii protects Aspergillus sp. from phenazines by acting as a toxin sponge.</title>
        <authorList>
            <person name="Dahlstrom K.M."/>
            <person name="Newman D.K."/>
        </authorList>
    </citation>
    <scope>NUCLEOTIDE SEQUENCE [LARGE SCALE GENOMIC DNA]</scope>
    <source>
        <strain evidence="2 3">Pe01</strain>
    </source>
</reference>
<keyword evidence="1" id="KW-0732">Signal</keyword>
<evidence type="ECO:0000256" key="1">
    <source>
        <dbReference type="SAM" id="SignalP"/>
    </source>
</evidence>
<feature type="chain" id="PRO_5045344765" evidence="1">
    <location>
        <begin position="29"/>
        <end position="408"/>
    </location>
</feature>
<dbReference type="EMBL" id="CP080096">
    <property type="protein sequence ID" value="QYD72961.1"/>
    <property type="molecule type" value="Genomic_DNA"/>
</dbReference>
<protein>
    <submittedName>
        <fullName evidence="2">TIGR03118 family protein</fullName>
    </submittedName>
</protein>
<dbReference type="NCBIfam" id="TIGR03118">
    <property type="entry name" value="PEPCTERM_chp_1"/>
    <property type="match status" value="1"/>
</dbReference>
<dbReference type="InterPro" id="IPR017549">
    <property type="entry name" value="APMV_L690"/>
</dbReference>
<feature type="signal peptide" evidence="1">
    <location>
        <begin position="1"/>
        <end position="28"/>
    </location>
</feature>
<evidence type="ECO:0000313" key="2">
    <source>
        <dbReference type="EMBL" id="QYD72961.1"/>
    </source>
</evidence>
<dbReference type="Proteomes" id="UP000826462">
    <property type="component" value="Chromosome 2"/>
</dbReference>
<name>A0ABX8UWD7_9BURK</name>
<sequence length="408" mass="42049">MKMKTKLKLVSAASLFVSLGLSIGTASAQSYTVTSLVSNPAGAAHFADAQLSGPIGLARASGDEWWVSDSMSGVSTLYIGDGTKQSLVVTVPPANAAPGSTAMGTPSGVISNESPADFQVGGTQSHFVFSTLDGAIAAWSPTVGVASGATPPSTHAEIVATGAPGSVYTAIATAFVQGKHYLYAANFGLQRIDVYDSAFRPVRFPRADAGPYRFNSDRVFTDNEPFVDDRLPAGFSPYSVQAIGNDIVVAYAFHPDRRSTTPVSGQGLGFVDVFSAEGVLIERLEHGDFMNAPYGIALAPLDFGGASHELLVAQTGNDNSGSSGMIAAFDIASGKFHGFLKDTTGKPLVIPGLHGIAPGNSSPENYDAAGAPAAELYFTSFTGQGAQSSSLFGFLTPVAADLTKGNDQ</sequence>
<organism evidence="2 3">
    <name type="scientific">Paraburkholderia edwinii</name>
    <dbReference type="NCBI Taxonomy" id="2861782"/>
    <lineage>
        <taxon>Bacteria</taxon>
        <taxon>Pseudomonadati</taxon>
        <taxon>Pseudomonadota</taxon>
        <taxon>Betaproteobacteria</taxon>
        <taxon>Burkholderiales</taxon>
        <taxon>Burkholderiaceae</taxon>
        <taxon>Paraburkholderia</taxon>
    </lineage>
</organism>
<accession>A0ABX8UWD7</accession>
<keyword evidence="3" id="KW-1185">Reference proteome</keyword>
<dbReference type="SUPFAM" id="SSF50969">
    <property type="entry name" value="YVTN repeat-like/Quinoprotein amine dehydrogenase"/>
    <property type="match status" value="1"/>
</dbReference>